<dbReference type="AlphaFoldDB" id="A0AAW0AFS8"/>
<proteinExistence type="predicted"/>
<dbReference type="EMBL" id="JAWWNJ010000068">
    <property type="protein sequence ID" value="KAK7008213.1"/>
    <property type="molecule type" value="Genomic_DNA"/>
</dbReference>
<dbReference type="Proteomes" id="UP001362999">
    <property type="component" value="Unassembled WGS sequence"/>
</dbReference>
<name>A0AAW0AFS8_9AGAR</name>
<sequence length="515" mass="58404">MFPKHPSSPSPPRRGDQVRALSLGHPEARGYAISIMTPPIQSLGQSQLEAESPSALRSRLAELRKEAIALKSRMEWVRAEQKRAQTALDSFKYPVLTLPTEITSEIFTHYVHEPRIGRPRSYNESQSRGPLPLAGVCRTWRDVCLANPSLWATLSIYPTHSWPVDAFLRLLKSWLDRAGNHPLHLRVFHKEHHFSYATEIYTLLSRYSSTIRTFDVALDQPHSFPNAAFQDCLPLLTKLHVKITAFGYRPDRITAFADAPKLREVGLSGTSFEWLALPWIQLTKLELASQTVSNCFKILQETTNLQFLTITTLTADRVEPTLSPQLTLPRLHSFILYYTNRALLNVLTLPALRCLYIGSLGQEDVPSFQALSTRSEWPLEAIRICRSSSKPLVLCLRSVPSVIDVDIEAPWDSREEYTFGYRTFLTDNSFLPALRSFTLRPFSSEAIRDDEVAEIVEFRASGSNEGIAKLEVFRLICSREVPRQFMKVVREQLLPLKDAGLKLGIMYEPLSSLAI</sequence>
<gene>
    <name evidence="1" type="ORF">R3P38DRAFT_3023969</name>
</gene>
<dbReference type="Gene3D" id="1.20.1280.50">
    <property type="match status" value="1"/>
</dbReference>
<organism evidence="1 2">
    <name type="scientific">Favolaschia claudopus</name>
    <dbReference type="NCBI Taxonomy" id="2862362"/>
    <lineage>
        <taxon>Eukaryota</taxon>
        <taxon>Fungi</taxon>
        <taxon>Dikarya</taxon>
        <taxon>Basidiomycota</taxon>
        <taxon>Agaricomycotina</taxon>
        <taxon>Agaricomycetes</taxon>
        <taxon>Agaricomycetidae</taxon>
        <taxon>Agaricales</taxon>
        <taxon>Marasmiineae</taxon>
        <taxon>Mycenaceae</taxon>
        <taxon>Favolaschia</taxon>
    </lineage>
</organism>
<evidence type="ECO:0000313" key="2">
    <source>
        <dbReference type="Proteomes" id="UP001362999"/>
    </source>
</evidence>
<reference evidence="1 2" key="1">
    <citation type="journal article" date="2024" name="J Genomics">
        <title>Draft genome sequencing and assembly of Favolaschia claudopus CIRM-BRFM 2984 isolated from oak limbs.</title>
        <authorList>
            <person name="Navarro D."/>
            <person name="Drula E."/>
            <person name="Chaduli D."/>
            <person name="Cazenave R."/>
            <person name="Ahrendt S."/>
            <person name="Wang J."/>
            <person name="Lipzen A."/>
            <person name="Daum C."/>
            <person name="Barry K."/>
            <person name="Grigoriev I.V."/>
            <person name="Favel A."/>
            <person name="Rosso M.N."/>
            <person name="Martin F."/>
        </authorList>
    </citation>
    <scope>NUCLEOTIDE SEQUENCE [LARGE SCALE GENOMIC DNA]</scope>
    <source>
        <strain evidence="1 2">CIRM-BRFM 2984</strain>
    </source>
</reference>
<keyword evidence="2" id="KW-1185">Reference proteome</keyword>
<dbReference type="SUPFAM" id="SSF52058">
    <property type="entry name" value="L domain-like"/>
    <property type="match status" value="1"/>
</dbReference>
<protein>
    <submittedName>
        <fullName evidence="1">F-box domain-containing protein</fullName>
    </submittedName>
</protein>
<evidence type="ECO:0000313" key="1">
    <source>
        <dbReference type="EMBL" id="KAK7008213.1"/>
    </source>
</evidence>
<accession>A0AAW0AFS8</accession>
<comment type="caution">
    <text evidence="1">The sequence shown here is derived from an EMBL/GenBank/DDBJ whole genome shotgun (WGS) entry which is preliminary data.</text>
</comment>